<dbReference type="EMBL" id="JAPZBR010000001">
    <property type="protein sequence ID" value="KAJ5367372.1"/>
    <property type="molecule type" value="Genomic_DNA"/>
</dbReference>
<gene>
    <name evidence="2" type="ORF">N7541_001313</name>
</gene>
<reference evidence="2" key="2">
    <citation type="journal article" date="2023" name="IMA Fungus">
        <title>Comparative genomic study of the Penicillium genus elucidates a diverse pangenome and 15 lateral gene transfer events.</title>
        <authorList>
            <person name="Petersen C."/>
            <person name="Sorensen T."/>
            <person name="Nielsen M.R."/>
            <person name="Sondergaard T.E."/>
            <person name="Sorensen J.L."/>
            <person name="Fitzpatrick D.A."/>
            <person name="Frisvad J.C."/>
            <person name="Nielsen K.L."/>
        </authorList>
    </citation>
    <scope>NUCLEOTIDE SEQUENCE</scope>
    <source>
        <strain evidence="2">IBT 35675</strain>
    </source>
</reference>
<dbReference type="Proteomes" id="UP001148299">
    <property type="component" value="Unassembled WGS sequence"/>
</dbReference>
<name>A0A9W9RVU3_PENBR</name>
<sequence length="133" mass="15489">MAFFRHQSTLRSTRGLTLRLAQAAEITDTTQQLRMVWMRIDPSLQRDVAEPNAGTSVATFMQQLDQRYGQWLDMANRANRRRSEGQQPQRQYREDPRPRPPNHNWQLQRESNSRQPRDKYIPGVTGLSSSHGA</sequence>
<feature type="compositionally biased region" description="Basic and acidic residues" evidence="1">
    <location>
        <begin position="111"/>
        <end position="120"/>
    </location>
</feature>
<feature type="region of interest" description="Disordered" evidence="1">
    <location>
        <begin position="71"/>
        <end position="133"/>
    </location>
</feature>
<keyword evidence="3" id="KW-1185">Reference proteome</keyword>
<dbReference type="AlphaFoldDB" id="A0A9W9RVU3"/>
<accession>A0A9W9RVU3</accession>
<organism evidence="2 3">
    <name type="scientific">Penicillium brevicompactum</name>
    <dbReference type="NCBI Taxonomy" id="5074"/>
    <lineage>
        <taxon>Eukaryota</taxon>
        <taxon>Fungi</taxon>
        <taxon>Dikarya</taxon>
        <taxon>Ascomycota</taxon>
        <taxon>Pezizomycotina</taxon>
        <taxon>Eurotiomycetes</taxon>
        <taxon>Eurotiomycetidae</taxon>
        <taxon>Eurotiales</taxon>
        <taxon>Aspergillaceae</taxon>
        <taxon>Penicillium</taxon>
    </lineage>
</organism>
<reference evidence="2" key="1">
    <citation type="submission" date="2022-12" db="EMBL/GenBank/DDBJ databases">
        <authorList>
            <person name="Petersen C."/>
        </authorList>
    </citation>
    <scope>NUCLEOTIDE SEQUENCE</scope>
    <source>
        <strain evidence="2">IBT 35675</strain>
    </source>
</reference>
<protein>
    <submittedName>
        <fullName evidence="2">Uncharacterized protein</fullName>
    </submittedName>
</protein>
<evidence type="ECO:0000256" key="1">
    <source>
        <dbReference type="SAM" id="MobiDB-lite"/>
    </source>
</evidence>
<comment type="caution">
    <text evidence="2">The sequence shown here is derived from an EMBL/GenBank/DDBJ whole genome shotgun (WGS) entry which is preliminary data.</text>
</comment>
<evidence type="ECO:0000313" key="3">
    <source>
        <dbReference type="Proteomes" id="UP001148299"/>
    </source>
</evidence>
<evidence type="ECO:0000313" key="2">
    <source>
        <dbReference type="EMBL" id="KAJ5367372.1"/>
    </source>
</evidence>
<proteinExistence type="predicted"/>